<evidence type="ECO:0000313" key="4">
    <source>
        <dbReference type="Proteomes" id="UP000831327"/>
    </source>
</evidence>
<keyword evidence="2" id="KW-0472">Membrane</keyword>
<keyword evidence="2" id="KW-1133">Transmembrane helix</keyword>
<gene>
    <name evidence="3" type="ORF">Rmf_27600</name>
</gene>
<feature type="transmembrane region" description="Helical" evidence="2">
    <location>
        <begin position="36"/>
        <end position="56"/>
    </location>
</feature>
<evidence type="ECO:0000313" key="3">
    <source>
        <dbReference type="EMBL" id="BDG72831.1"/>
    </source>
</evidence>
<dbReference type="Proteomes" id="UP000831327">
    <property type="component" value="Chromosome"/>
</dbReference>
<keyword evidence="4" id="KW-1185">Reference proteome</keyword>
<evidence type="ECO:0000256" key="1">
    <source>
        <dbReference type="SAM" id="MobiDB-lite"/>
    </source>
</evidence>
<keyword evidence="2" id="KW-0812">Transmembrane</keyword>
<evidence type="ECO:0000256" key="2">
    <source>
        <dbReference type="SAM" id="Phobius"/>
    </source>
</evidence>
<protein>
    <submittedName>
        <fullName evidence="3">Uncharacterized protein</fullName>
    </submittedName>
</protein>
<sequence>MATMDTQRRPPVIDMTPDGEFREPAAPRAAGPLDRALARIGAAGMLVALVAGGLLLAGLAVLAISILLPVALVAGAIGAGSLWWRMRRARRDGTAPQPFVIIRR</sequence>
<reference evidence="3 4" key="1">
    <citation type="journal article" date="2016" name="Microbes Environ.">
        <title>Phylogenetically diverse aerobic anoxygenic phototrophic bacteria isolated from epilithic biofilms in Tama river, Japan.</title>
        <authorList>
            <person name="Hirose S."/>
            <person name="Matsuura K."/>
            <person name="Haruta S."/>
        </authorList>
    </citation>
    <scope>NUCLEOTIDE SEQUENCE [LARGE SCALE GENOMIC DNA]</scope>
    <source>
        <strain evidence="3 4">S08</strain>
    </source>
</reference>
<dbReference type="EMBL" id="AP025637">
    <property type="protein sequence ID" value="BDG72831.1"/>
    <property type="molecule type" value="Genomic_DNA"/>
</dbReference>
<feature type="region of interest" description="Disordered" evidence="1">
    <location>
        <begin position="1"/>
        <end position="26"/>
    </location>
</feature>
<name>A0ABM7Y4M9_9PROT</name>
<feature type="transmembrane region" description="Helical" evidence="2">
    <location>
        <begin position="62"/>
        <end position="84"/>
    </location>
</feature>
<organism evidence="3 4">
    <name type="scientific">Roseomonas fluvialis</name>
    <dbReference type="NCBI Taxonomy" id="1750527"/>
    <lineage>
        <taxon>Bacteria</taxon>
        <taxon>Pseudomonadati</taxon>
        <taxon>Pseudomonadota</taxon>
        <taxon>Alphaproteobacteria</taxon>
        <taxon>Acetobacterales</taxon>
        <taxon>Roseomonadaceae</taxon>
        <taxon>Roseomonas</taxon>
    </lineage>
</organism>
<proteinExistence type="predicted"/>
<accession>A0ABM7Y4M9</accession>